<dbReference type="GO" id="GO:0008168">
    <property type="term" value="F:methyltransferase activity"/>
    <property type="evidence" value="ECO:0007669"/>
    <property type="project" value="UniProtKB-KW"/>
</dbReference>
<feature type="region of interest" description="Disordered" evidence="3">
    <location>
        <begin position="1"/>
        <end position="32"/>
    </location>
</feature>
<evidence type="ECO:0000259" key="4">
    <source>
        <dbReference type="Pfam" id="PF01918"/>
    </source>
</evidence>
<evidence type="ECO:0000256" key="2">
    <source>
        <dbReference type="ARBA" id="ARBA00022679"/>
    </source>
</evidence>
<keyword evidence="2" id="KW-0808">Transferase</keyword>
<dbReference type="GO" id="GO:0031167">
    <property type="term" value="P:rRNA methylation"/>
    <property type="evidence" value="ECO:0007669"/>
    <property type="project" value="InterPro"/>
</dbReference>
<dbReference type="InterPro" id="IPR002775">
    <property type="entry name" value="DNA/RNA-bd_Alba-like"/>
</dbReference>
<gene>
    <name evidence="5" type="ORF">MUK42_02734</name>
</gene>
<dbReference type="PANTHER" id="PTHR43542">
    <property type="entry name" value="METHYLTRANSFERASE"/>
    <property type="match status" value="1"/>
</dbReference>
<feature type="region of interest" description="Disordered" evidence="3">
    <location>
        <begin position="88"/>
        <end position="122"/>
    </location>
</feature>
<keyword evidence="6" id="KW-1185">Reference proteome</keyword>
<feature type="compositionally biased region" description="Polar residues" evidence="3">
    <location>
        <begin position="22"/>
        <end position="31"/>
    </location>
</feature>
<dbReference type="FunFam" id="3.30.110.20:FF:000003">
    <property type="entry name" value="DNA/RNA-binding protein Alba 1"/>
    <property type="match status" value="1"/>
</dbReference>
<evidence type="ECO:0000256" key="1">
    <source>
        <dbReference type="ARBA" id="ARBA00022603"/>
    </source>
</evidence>
<dbReference type="PANTHER" id="PTHR43542:SF1">
    <property type="entry name" value="METHYLTRANSFERASE"/>
    <property type="match status" value="1"/>
</dbReference>
<keyword evidence="1" id="KW-0489">Methyltransferase</keyword>
<dbReference type="GO" id="GO:0003676">
    <property type="term" value="F:nucleic acid binding"/>
    <property type="evidence" value="ECO:0007669"/>
    <property type="project" value="InterPro"/>
</dbReference>
<proteinExistence type="predicted"/>
<dbReference type="InterPro" id="IPR004398">
    <property type="entry name" value="RNA_MeTrfase_RsmD"/>
</dbReference>
<dbReference type="Pfam" id="PF01918">
    <property type="entry name" value="Alba"/>
    <property type="match status" value="1"/>
</dbReference>
<evidence type="ECO:0000256" key="3">
    <source>
        <dbReference type="SAM" id="MobiDB-lite"/>
    </source>
</evidence>
<dbReference type="Pfam" id="PF03602">
    <property type="entry name" value="Cons_hypoth95"/>
    <property type="match status" value="1"/>
</dbReference>
<dbReference type="SUPFAM" id="SSF82704">
    <property type="entry name" value="AlbA-like"/>
    <property type="match status" value="1"/>
</dbReference>
<dbReference type="InterPro" id="IPR029063">
    <property type="entry name" value="SAM-dependent_MTases_sf"/>
</dbReference>
<dbReference type="AlphaFoldDB" id="A0A9E7EKH8"/>
<feature type="domain" description="DNA/RNA-binding protein Alba-like" evidence="4">
    <location>
        <begin position="331"/>
        <end position="395"/>
    </location>
</feature>
<feature type="compositionally biased region" description="Acidic residues" evidence="3">
    <location>
        <begin position="475"/>
        <end position="485"/>
    </location>
</feature>
<dbReference type="OrthoDB" id="3548at2759"/>
<dbReference type="SUPFAM" id="SSF53335">
    <property type="entry name" value="S-adenosyl-L-methionine-dependent methyltransferases"/>
    <property type="match status" value="1"/>
</dbReference>
<name>A0A9E7EKH8_9LILI</name>
<feature type="compositionally biased region" description="Low complexity" evidence="3">
    <location>
        <begin position="450"/>
        <end position="471"/>
    </location>
</feature>
<feature type="region of interest" description="Disordered" evidence="3">
    <location>
        <begin position="430"/>
        <end position="485"/>
    </location>
</feature>
<protein>
    <recommendedName>
        <fullName evidence="4">DNA/RNA-binding protein Alba-like domain-containing protein</fullName>
    </recommendedName>
</protein>
<organism evidence="5 6">
    <name type="scientific">Musa troglodytarum</name>
    <name type="common">fe'i banana</name>
    <dbReference type="NCBI Taxonomy" id="320322"/>
    <lineage>
        <taxon>Eukaryota</taxon>
        <taxon>Viridiplantae</taxon>
        <taxon>Streptophyta</taxon>
        <taxon>Embryophyta</taxon>
        <taxon>Tracheophyta</taxon>
        <taxon>Spermatophyta</taxon>
        <taxon>Magnoliopsida</taxon>
        <taxon>Liliopsida</taxon>
        <taxon>Zingiberales</taxon>
        <taxon>Musaceae</taxon>
        <taxon>Musa</taxon>
    </lineage>
</organism>
<reference evidence="5" key="1">
    <citation type="submission" date="2022-05" db="EMBL/GenBank/DDBJ databases">
        <title>The Musa troglodytarum L. genome provides insights into the mechanism of non-climacteric behaviour and enrichment of carotenoids.</title>
        <authorList>
            <person name="Wang J."/>
        </authorList>
    </citation>
    <scope>NUCLEOTIDE SEQUENCE</scope>
    <source>
        <tissue evidence="5">Leaf</tissue>
    </source>
</reference>
<dbReference type="Proteomes" id="UP001055439">
    <property type="component" value="Chromosome 10"/>
</dbReference>
<sequence>MASSALSPSPQFSSLHHRQQRPLRTSGNPSSLPGALFPLFSFPDADPRRRRTSLLILSSSSNARPAYARELERKQEILESHGLDPSDFISRSADKLRRRRRDEENRAGKGKRMPLPLDEPKPPLRTTHRLLQVLGGKARRKKLLSPKGMDVRPMMEVVRGAAFDILQVAGGCPASLRPGRWLDLYSGTGSVGIEAISRGCSEVHFVEMDPWVVSEVLQPNLEWTGFSDVSVIHTIRVERFLEQAEQSSDKNRSFEYISVTPPYTAVDYTMLMDQLGKSPLVGEDCFILVEYPLKTLLADSCGHLIKIADRRFGRTNLKVERPRPESVINENEIRITSQGVVRNYVSYATSLLQEKRGREIVLKAMGQAISKAVAIAEIIKKRFSGLYQDTTISSVSITDVWEPIEEGLVPLEMTRHVSMISISLSTRELNKNSPGYQAPLQVEQPKRQQRYQQFQQSQQQQQFRPKQTQGQHNEEVEEEEEGVGEEATVDLLDMRIIREAMATIRGDMAITKVDMAIIKPDMVDMAMIKKMVDGTLTGVEVVDVVEAIGIIVVADMEGEEEVVVEGLVAEVTAVDEEGWVAVAEGYNSSAGCGVLPCLGILSKNLIGASTMTCGYAR</sequence>
<dbReference type="Gene3D" id="3.40.50.150">
    <property type="entry name" value="Vaccinia Virus protein VP39"/>
    <property type="match status" value="1"/>
</dbReference>
<feature type="compositionally biased region" description="Low complexity" evidence="3">
    <location>
        <begin position="1"/>
        <end position="14"/>
    </location>
</feature>
<dbReference type="InterPro" id="IPR036882">
    <property type="entry name" value="Alba-like_dom_sf"/>
</dbReference>
<dbReference type="Gene3D" id="3.30.110.20">
    <property type="entry name" value="Alba-like domain"/>
    <property type="match status" value="1"/>
</dbReference>
<evidence type="ECO:0000313" key="5">
    <source>
        <dbReference type="EMBL" id="URD78456.1"/>
    </source>
</evidence>
<accession>A0A9E7EKH8</accession>
<evidence type="ECO:0000313" key="6">
    <source>
        <dbReference type="Proteomes" id="UP001055439"/>
    </source>
</evidence>
<dbReference type="EMBL" id="CP097503">
    <property type="protein sequence ID" value="URD78456.1"/>
    <property type="molecule type" value="Genomic_DNA"/>
</dbReference>